<dbReference type="OrthoDB" id="4062651at2759"/>
<dbReference type="Gene3D" id="1.10.510.10">
    <property type="entry name" value="Transferase(Phosphotransferase) domain 1"/>
    <property type="match status" value="1"/>
</dbReference>
<dbReference type="GO" id="GO:0004672">
    <property type="term" value="F:protein kinase activity"/>
    <property type="evidence" value="ECO:0007669"/>
    <property type="project" value="InterPro"/>
</dbReference>
<dbReference type="EMBL" id="JAGMVJ010000020">
    <property type="protein sequence ID" value="KAH7075191.1"/>
    <property type="molecule type" value="Genomic_DNA"/>
</dbReference>
<gene>
    <name evidence="3" type="ORF">FB567DRAFT_563818</name>
</gene>
<dbReference type="InterPro" id="IPR000719">
    <property type="entry name" value="Prot_kinase_dom"/>
</dbReference>
<evidence type="ECO:0000259" key="2">
    <source>
        <dbReference type="Pfam" id="PF00069"/>
    </source>
</evidence>
<feature type="compositionally biased region" description="Basic and acidic residues" evidence="1">
    <location>
        <begin position="397"/>
        <end position="408"/>
    </location>
</feature>
<name>A0A8K0QVR3_9PLEO</name>
<dbReference type="InterPro" id="IPR011009">
    <property type="entry name" value="Kinase-like_dom_sf"/>
</dbReference>
<dbReference type="SUPFAM" id="SSF56112">
    <property type="entry name" value="Protein kinase-like (PK-like)"/>
    <property type="match status" value="1"/>
</dbReference>
<proteinExistence type="predicted"/>
<feature type="region of interest" description="Disordered" evidence="1">
    <location>
        <begin position="62"/>
        <end position="113"/>
    </location>
</feature>
<keyword evidence="4" id="KW-1185">Reference proteome</keyword>
<reference evidence="3" key="1">
    <citation type="journal article" date="2021" name="Nat. Commun.">
        <title>Genetic determinants of endophytism in the Arabidopsis root mycobiome.</title>
        <authorList>
            <person name="Mesny F."/>
            <person name="Miyauchi S."/>
            <person name="Thiergart T."/>
            <person name="Pickel B."/>
            <person name="Atanasova L."/>
            <person name="Karlsson M."/>
            <person name="Huettel B."/>
            <person name="Barry K.W."/>
            <person name="Haridas S."/>
            <person name="Chen C."/>
            <person name="Bauer D."/>
            <person name="Andreopoulos W."/>
            <person name="Pangilinan J."/>
            <person name="LaButti K."/>
            <person name="Riley R."/>
            <person name="Lipzen A."/>
            <person name="Clum A."/>
            <person name="Drula E."/>
            <person name="Henrissat B."/>
            <person name="Kohler A."/>
            <person name="Grigoriev I.V."/>
            <person name="Martin F.M."/>
            <person name="Hacquard S."/>
        </authorList>
    </citation>
    <scope>NUCLEOTIDE SEQUENCE</scope>
    <source>
        <strain evidence="3">MPI-SDFR-AT-0120</strain>
    </source>
</reference>
<dbReference type="GO" id="GO:0005524">
    <property type="term" value="F:ATP binding"/>
    <property type="evidence" value="ECO:0007669"/>
    <property type="project" value="InterPro"/>
</dbReference>
<feature type="domain" description="Protein kinase" evidence="2">
    <location>
        <begin position="244"/>
        <end position="354"/>
    </location>
</feature>
<evidence type="ECO:0000313" key="3">
    <source>
        <dbReference type="EMBL" id="KAH7075191.1"/>
    </source>
</evidence>
<evidence type="ECO:0000313" key="4">
    <source>
        <dbReference type="Proteomes" id="UP000813461"/>
    </source>
</evidence>
<feature type="compositionally biased region" description="Acidic residues" evidence="1">
    <location>
        <begin position="446"/>
        <end position="459"/>
    </location>
</feature>
<organism evidence="3 4">
    <name type="scientific">Paraphoma chrysanthemicola</name>
    <dbReference type="NCBI Taxonomy" id="798071"/>
    <lineage>
        <taxon>Eukaryota</taxon>
        <taxon>Fungi</taxon>
        <taxon>Dikarya</taxon>
        <taxon>Ascomycota</taxon>
        <taxon>Pezizomycotina</taxon>
        <taxon>Dothideomycetes</taxon>
        <taxon>Pleosporomycetidae</taxon>
        <taxon>Pleosporales</taxon>
        <taxon>Pleosporineae</taxon>
        <taxon>Phaeosphaeriaceae</taxon>
        <taxon>Paraphoma</taxon>
    </lineage>
</organism>
<evidence type="ECO:0000256" key="1">
    <source>
        <dbReference type="SAM" id="MobiDB-lite"/>
    </source>
</evidence>
<feature type="compositionally biased region" description="Acidic residues" evidence="1">
    <location>
        <begin position="96"/>
        <end position="108"/>
    </location>
</feature>
<dbReference type="Pfam" id="PF00069">
    <property type="entry name" value="Pkinase"/>
    <property type="match status" value="1"/>
</dbReference>
<dbReference type="AlphaFoldDB" id="A0A8K0QVR3"/>
<sequence length="459" mass="52150">MAESNSEDKKYVLDFNSDENDVSSLTVLIHDVRFHITVDPADLQKRDKPLYYEYLNKVSGLREAEEREEEEVEKAQIVVKKSKKERSQDRDSAVDVTEDEEDGEDADQDSGSAQVELRNWILDAFDEIVQEWAPADRDPVPSTLHEWYHGPTYFYSIQVKSGQLEPELVETTDDLTAKIDALVPKLHMPKYIQDINVPWLSANDLIVNAEVTSPEPAHPGLVTHKPNSDKFFFKPVVPSQPGPVKREISILQKLSKLDLDIKVPRLLGFVSASESKSSKTEAMGMLLTPIANPKPLTTLLSTDIPASQRQEWAQKCETYVKELHSHGIIWGDAKADNFMVDEDNELWIIDFGGSYTEGWVDPELSETKEGDRMGLEKVVKALEDPVEGTFDPETEESERKGRGSEVKETASGLFVTEKIEDHNKRKREREDKDEEGDEKKRRKEDGGEDDEEYVDEAEE</sequence>
<dbReference type="Proteomes" id="UP000813461">
    <property type="component" value="Unassembled WGS sequence"/>
</dbReference>
<comment type="caution">
    <text evidence="3">The sequence shown here is derived from an EMBL/GenBank/DDBJ whole genome shotgun (WGS) entry which is preliminary data.</text>
</comment>
<accession>A0A8K0QVR3</accession>
<feature type="region of interest" description="Disordered" evidence="1">
    <location>
        <begin position="383"/>
        <end position="459"/>
    </location>
</feature>
<feature type="compositionally biased region" description="Acidic residues" evidence="1">
    <location>
        <begin position="384"/>
        <end position="396"/>
    </location>
</feature>
<protein>
    <recommendedName>
        <fullName evidence="2">Protein kinase domain-containing protein</fullName>
    </recommendedName>
</protein>